<dbReference type="CDD" id="cd00844">
    <property type="entry name" value="MPP_Dbr1_N"/>
    <property type="match status" value="1"/>
</dbReference>
<reference evidence="14 15" key="1">
    <citation type="submission" date="2019-07" db="EMBL/GenBank/DDBJ databases">
        <title>Genome assembly of two rare yeast pathogens: Diutina rugosa and Trichomonascus ciferrii.</title>
        <authorList>
            <person name="Mixao V."/>
            <person name="Saus E."/>
            <person name="Hansen A."/>
            <person name="Lass-Flor C."/>
            <person name="Gabaldon T."/>
        </authorList>
    </citation>
    <scope>NUCLEOTIDE SEQUENCE [LARGE SCALE GENOMIC DNA]</scope>
    <source>
        <strain evidence="14 15">CBS 613</strain>
    </source>
</reference>
<dbReference type="GeneID" id="54783210"/>
<comment type="subcellular location">
    <subcellularLocation>
        <location evidence="4">Nucleus</location>
    </subcellularLocation>
</comment>
<evidence type="ECO:0000256" key="6">
    <source>
        <dbReference type="ARBA" id="ARBA00022664"/>
    </source>
</evidence>
<accession>A0A642UGP8</accession>
<evidence type="ECO:0000256" key="9">
    <source>
        <dbReference type="ARBA" id="ARBA00022833"/>
    </source>
</evidence>
<keyword evidence="6" id="KW-0507">mRNA processing</keyword>
<evidence type="ECO:0000256" key="11">
    <source>
        <dbReference type="ARBA" id="ARBA00023211"/>
    </source>
</evidence>
<dbReference type="GO" id="GO:0046872">
    <property type="term" value="F:metal ion binding"/>
    <property type="evidence" value="ECO:0007669"/>
    <property type="project" value="UniProtKB-KW"/>
</dbReference>
<keyword evidence="15" id="KW-1185">Reference proteome</keyword>
<evidence type="ECO:0000256" key="3">
    <source>
        <dbReference type="ARBA" id="ARBA00001954"/>
    </source>
</evidence>
<comment type="cofactor">
    <cofactor evidence="2">
        <name>Zn(2+)</name>
        <dbReference type="ChEBI" id="CHEBI:29105"/>
    </cofactor>
</comment>
<comment type="cofactor">
    <cofactor evidence="3">
        <name>Fe(2+)</name>
        <dbReference type="ChEBI" id="CHEBI:29033"/>
    </cofactor>
</comment>
<organism evidence="14 15">
    <name type="scientific">Diutina rugosa</name>
    <name type="common">Yeast</name>
    <name type="synonym">Candida rugosa</name>
    <dbReference type="NCBI Taxonomy" id="5481"/>
    <lineage>
        <taxon>Eukaryota</taxon>
        <taxon>Fungi</taxon>
        <taxon>Dikarya</taxon>
        <taxon>Ascomycota</taxon>
        <taxon>Saccharomycotina</taxon>
        <taxon>Pichiomycetes</taxon>
        <taxon>Debaryomycetaceae</taxon>
        <taxon>Diutina</taxon>
    </lineage>
</organism>
<evidence type="ECO:0000256" key="5">
    <source>
        <dbReference type="ARBA" id="ARBA00006045"/>
    </source>
</evidence>
<keyword evidence="9" id="KW-0862">Zinc</keyword>
<dbReference type="SUPFAM" id="SSF56300">
    <property type="entry name" value="Metallo-dependent phosphatases"/>
    <property type="match status" value="1"/>
</dbReference>
<keyword evidence="11" id="KW-0464">Manganese</keyword>
<dbReference type="AlphaFoldDB" id="A0A642UGP8"/>
<dbReference type="InterPro" id="IPR041816">
    <property type="entry name" value="Dbr1_N"/>
</dbReference>
<keyword evidence="10" id="KW-0408">Iron</keyword>
<evidence type="ECO:0000313" key="15">
    <source>
        <dbReference type="Proteomes" id="UP000449547"/>
    </source>
</evidence>
<dbReference type="Proteomes" id="UP000449547">
    <property type="component" value="Unassembled WGS sequence"/>
</dbReference>
<dbReference type="InterPro" id="IPR004843">
    <property type="entry name" value="Calcineurin-like_PHP"/>
</dbReference>
<evidence type="ECO:0000256" key="8">
    <source>
        <dbReference type="ARBA" id="ARBA00022801"/>
    </source>
</evidence>
<dbReference type="InterPro" id="IPR029052">
    <property type="entry name" value="Metallo-depent_PP-like"/>
</dbReference>
<proteinExistence type="inferred from homology"/>
<protein>
    <recommendedName>
        <fullName evidence="13">Lariat debranching enzyme C-terminal domain-containing protein</fullName>
    </recommendedName>
</protein>
<dbReference type="GO" id="GO:0008419">
    <property type="term" value="F:RNA lariat debranching enzyme activity"/>
    <property type="evidence" value="ECO:0007669"/>
    <property type="project" value="TreeGrafter"/>
</dbReference>
<comment type="cofactor">
    <cofactor evidence="1">
        <name>Mn(2+)</name>
        <dbReference type="ChEBI" id="CHEBI:29035"/>
    </cofactor>
</comment>
<dbReference type="Pfam" id="PF00149">
    <property type="entry name" value="Metallophos"/>
    <property type="match status" value="1"/>
</dbReference>
<dbReference type="SMART" id="SM01124">
    <property type="entry name" value="DBR1"/>
    <property type="match status" value="1"/>
</dbReference>
<evidence type="ECO:0000256" key="4">
    <source>
        <dbReference type="ARBA" id="ARBA00004123"/>
    </source>
</evidence>
<evidence type="ECO:0000256" key="7">
    <source>
        <dbReference type="ARBA" id="ARBA00022723"/>
    </source>
</evidence>
<keyword evidence="7" id="KW-0479">Metal-binding</keyword>
<dbReference type="OrthoDB" id="407609at2759"/>
<evidence type="ECO:0000256" key="10">
    <source>
        <dbReference type="ARBA" id="ARBA00023004"/>
    </source>
</evidence>
<dbReference type="InterPro" id="IPR007708">
    <property type="entry name" value="DBR1_C"/>
</dbReference>
<keyword evidence="12" id="KW-0539">Nucleus</keyword>
<name>A0A642UGP8_DIURU</name>
<evidence type="ECO:0000256" key="2">
    <source>
        <dbReference type="ARBA" id="ARBA00001947"/>
    </source>
</evidence>
<evidence type="ECO:0000259" key="13">
    <source>
        <dbReference type="SMART" id="SM01124"/>
    </source>
</evidence>
<dbReference type="Gene3D" id="3.60.21.10">
    <property type="match status" value="1"/>
</dbReference>
<gene>
    <name evidence="14" type="ORF">DIURU_004559</name>
</gene>
<dbReference type="PANTHER" id="PTHR12849:SF0">
    <property type="entry name" value="LARIAT DEBRANCHING ENZYME"/>
    <property type="match status" value="1"/>
</dbReference>
<evidence type="ECO:0000313" key="14">
    <source>
        <dbReference type="EMBL" id="KAA8898715.1"/>
    </source>
</evidence>
<comment type="similarity">
    <text evidence="5">Belongs to the lariat debranching enzyme family.</text>
</comment>
<dbReference type="Pfam" id="PF05011">
    <property type="entry name" value="DBR1"/>
    <property type="match status" value="1"/>
</dbReference>
<evidence type="ECO:0000256" key="12">
    <source>
        <dbReference type="ARBA" id="ARBA00023242"/>
    </source>
</evidence>
<dbReference type="GO" id="GO:0005634">
    <property type="term" value="C:nucleus"/>
    <property type="evidence" value="ECO:0007669"/>
    <property type="project" value="UniProtKB-SubCell"/>
</dbReference>
<sequence>MKVAVVGCCHGALNTIYASIPLDTELLLICGDFQAFRNPSDMEAASIPPKYRSMMDFHEYYSGEREAPVMTIVIGGNHESSSYLQELRFGGWLAPNIYYLGEVGAVWYRGLVIAGVSGIYNQRSFYRKAPDEQLPYTSDTVRSVYHTKPRQLLKGLLLPSDEIDVFLSHDWPSGIEHYGNTRKLIQKKPHFGPSIDERSLGSPIAMTLLKSLRPRHWCSGHLHVRYEAEYKHNESVNAHEIELNMDDDFNEDNTHQRGSSTSFLALDKPGRRRSFIGVLNVEPQPQHLGHPSLNSDQLWYFEPMARINHQVDRLGPVVGTPTAIENPKGWKIGNVVRGKVESMDRFPETPVPNDFSIVAPTDASSLQSWPNPQTSSYRQRYDLSIV</sequence>
<dbReference type="VEuPathDB" id="FungiDB:DIURU_004559"/>
<dbReference type="EMBL" id="SWFT01000137">
    <property type="protein sequence ID" value="KAA8898715.1"/>
    <property type="molecule type" value="Genomic_DNA"/>
</dbReference>
<keyword evidence="8" id="KW-0378">Hydrolase</keyword>
<evidence type="ECO:0000256" key="1">
    <source>
        <dbReference type="ARBA" id="ARBA00001936"/>
    </source>
</evidence>
<dbReference type="PANTHER" id="PTHR12849">
    <property type="entry name" value="RNA LARIAT DEBRANCHING ENZYME"/>
    <property type="match status" value="1"/>
</dbReference>
<dbReference type="GO" id="GO:0000398">
    <property type="term" value="P:mRNA splicing, via spliceosome"/>
    <property type="evidence" value="ECO:0007669"/>
    <property type="project" value="TreeGrafter"/>
</dbReference>
<dbReference type="RefSeq" id="XP_034010640.1">
    <property type="nucleotide sequence ID" value="XM_034157445.1"/>
</dbReference>
<feature type="domain" description="Lariat debranching enzyme C-terminal" evidence="13">
    <location>
        <begin position="249"/>
        <end position="381"/>
    </location>
</feature>
<comment type="caution">
    <text evidence="14">The sequence shown here is derived from an EMBL/GenBank/DDBJ whole genome shotgun (WGS) entry which is preliminary data.</text>
</comment>
<dbReference type="OMA" id="KWWFSAH"/>